<dbReference type="EMBL" id="CP136865">
    <property type="protein sequence ID" value="WOJ96665.1"/>
    <property type="molecule type" value="Genomic_DNA"/>
</dbReference>
<evidence type="ECO:0000256" key="1">
    <source>
        <dbReference type="ARBA" id="ARBA00012528"/>
    </source>
</evidence>
<proteinExistence type="predicted"/>
<evidence type="ECO:0000256" key="2">
    <source>
        <dbReference type="ARBA" id="ARBA00034247"/>
    </source>
</evidence>
<accession>A0ABZ0IC13</accession>
<dbReference type="PANTHER" id="PTHR45138:SF9">
    <property type="entry name" value="DIGUANYLATE CYCLASE DGCM-RELATED"/>
    <property type="match status" value="1"/>
</dbReference>
<keyword evidence="5" id="KW-1185">Reference proteome</keyword>
<dbReference type="GO" id="GO:0052621">
    <property type="term" value="F:diguanylate cyclase activity"/>
    <property type="evidence" value="ECO:0007669"/>
    <property type="project" value="UniProtKB-EC"/>
</dbReference>
<dbReference type="InterPro" id="IPR043128">
    <property type="entry name" value="Rev_trsase/Diguanyl_cyclase"/>
</dbReference>
<protein>
    <recommendedName>
        <fullName evidence="1">diguanylate cyclase</fullName>
        <ecNumber evidence="1">2.7.7.65</ecNumber>
    </recommendedName>
</protein>
<dbReference type="Gene3D" id="3.30.70.270">
    <property type="match status" value="1"/>
</dbReference>
<dbReference type="CDD" id="cd01949">
    <property type="entry name" value="GGDEF"/>
    <property type="match status" value="1"/>
</dbReference>
<evidence type="ECO:0000259" key="3">
    <source>
        <dbReference type="SMART" id="SM00267"/>
    </source>
</evidence>
<dbReference type="SUPFAM" id="SSF55073">
    <property type="entry name" value="Nucleotide cyclase"/>
    <property type="match status" value="1"/>
</dbReference>
<dbReference type="SMART" id="SM00267">
    <property type="entry name" value="GGDEF"/>
    <property type="match status" value="1"/>
</dbReference>
<dbReference type="NCBIfam" id="TIGR00254">
    <property type="entry name" value="GGDEF"/>
    <property type="match status" value="1"/>
</dbReference>
<name>A0ABZ0IC13_9GAMM</name>
<comment type="catalytic activity">
    <reaction evidence="2">
        <text>2 GTP = 3',3'-c-di-GMP + 2 diphosphate</text>
        <dbReference type="Rhea" id="RHEA:24898"/>
        <dbReference type="ChEBI" id="CHEBI:33019"/>
        <dbReference type="ChEBI" id="CHEBI:37565"/>
        <dbReference type="ChEBI" id="CHEBI:58805"/>
        <dbReference type="EC" id="2.7.7.65"/>
    </reaction>
</comment>
<keyword evidence="4" id="KW-0808">Transferase</keyword>
<dbReference type="EC" id="2.7.7.65" evidence="1"/>
<feature type="domain" description="GGDEF" evidence="3">
    <location>
        <begin position="142"/>
        <end position="318"/>
    </location>
</feature>
<reference evidence="4 5" key="1">
    <citation type="submission" date="2023-10" db="EMBL/GenBank/DDBJ databases">
        <title>Two novel species belonging to the OM43/NOR5 clade.</title>
        <authorList>
            <person name="Park M."/>
        </authorList>
    </citation>
    <scope>NUCLEOTIDE SEQUENCE [LARGE SCALE GENOMIC DNA]</scope>
    <source>
        <strain evidence="4 5">IMCC45268</strain>
    </source>
</reference>
<dbReference type="RefSeq" id="WP_407327336.1">
    <property type="nucleotide sequence ID" value="NZ_CP136865.1"/>
</dbReference>
<dbReference type="Pfam" id="PF00990">
    <property type="entry name" value="GGDEF"/>
    <property type="match status" value="1"/>
</dbReference>
<dbReference type="InterPro" id="IPR050469">
    <property type="entry name" value="Diguanylate_Cyclase"/>
</dbReference>
<sequence length="319" mass="35489">MKKVIPLHSKIDNEQLPTTSTAASVSTSEAIAEQPGRWNEGAEQQLLLMQRVIGNNNVESIISIFYSWCADLGLAEGMTYETLGEVDNIRLGNRRHHSANYTLVLDKTDLGRVSLCRRERFSESELLAIEQALGIIARCLRTAIDYQTLEALVTQDPLTGFGNRLSLKTWIEREMSRTRRHNSPLSLMMIDVDHFKKINDTLGHLGGDHILRTIANAFKKSMRGSDLLFRYGGDEFTILLPHTDAEGAHEAAKQIRENLKSITNEEFGLDDADDALRPDVSIGIAGYQAGDTENTLLQRADTHLYHAKANGRGAVCSNV</sequence>
<dbReference type="InterPro" id="IPR029787">
    <property type="entry name" value="Nucleotide_cyclase"/>
</dbReference>
<gene>
    <name evidence="4" type="ORF">R0137_15650</name>
</gene>
<dbReference type="InterPro" id="IPR000160">
    <property type="entry name" value="GGDEF_dom"/>
</dbReference>
<evidence type="ECO:0000313" key="5">
    <source>
        <dbReference type="Proteomes" id="UP001626549"/>
    </source>
</evidence>
<organism evidence="4 5">
    <name type="scientific">Congregibacter brevis</name>
    <dbReference type="NCBI Taxonomy" id="3081201"/>
    <lineage>
        <taxon>Bacteria</taxon>
        <taxon>Pseudomonadati</taxon>
        <taxon>Pseudomonadota</taxon>
        <taxon>Gammaproteobacteria</taxon>
        <taxon>Cellvibrionales</taxon>
        <taxon>Halieaceae</taxon>
        <taxon>Congregibacter</taxon>
    </lineage>
</organism>
<dbReference type="PANTHER" id="PTHR45138">
    <property type="entry name" value="REGULATORY COMPONENTS OF SENSORY TRANSDUCTION SYSTEM"/>
    <property type="match status" value="1"/>
</dbReference>
<dbReference type="Proteomes" id="UP001626549">
    <property type="component" value="Chromosome"/>
</dbReference>
<keyword evidence="4" id="KW-0548">Nucleotidyltransferase</keyword>
<evidence type="ECO:0000313" key="4">
    <source>
        <dbReference type="EMBL" id="WOJ96665.1"/>
    </source>
</evidence>